<evidence type="ECO:0000313" key="7">
    <source>
        <dbReference type="EMBL" id="CAF0805290.1"/>
    </source>
</evidence>
<comment type="caution">
    <text evidence="8">The sequence shown here is derived from an EMBL/GenBank/DDBJ whole genome shotgun (WGS) entry which is preliminary data.</text>
</comment>
<dbReference type="EMBL" id="CAJNOI010000014">
    <property type="protein sequence ID" value="CAF0805290.1"/>
    <property type="molecule type" value="Genomic_DNA"/>
</dbReference>
<evidence type="ECO:0000256" key="2">
    <source>
        <dbReference type="ARBA" id="ARBA00022692"/>
    </source>
</evidence>
<keyword evidence="2 5" id="KW-0812">Transmembrane</keyword>
<dbReference type="InterPro" id="IPR000276">
    <property type="entry name" value="GPCR_Rhodpsn"/>
</dbReference>
<sequence>MLNSTISTTIVAISINIISAIIVLFAFIISLILVFLIIYRLVTMYIGQSERISLYLTLNTLCAFISMFIVLFIHVNLSTICHDFNMSLFRWKFDSLECRLCGFIFFSVICSVFWSYSLQVFFRFIRVVYPMNSWINHIKIYLFLFIPIQWLIAFAIVIPLLTRLNGIHLLLPNEMYCGVQFEKFSAVVYASVAEVWIPIIIISACYVKIVRTIRQRSSKQLPFLRNRRDVKVIHRIIIMIFILSVMNIPTIIYLIIFWISQNKLDPIIYRVTWLSLSIGSLILCIMLPKLVMHVHIFKGCHNPNT</sequence>
<dbReference type="GO" id="GO:0004930">
    <property type="term" value="F:G protein-coupled receptor activity"/>
    <property type="evidence" value="ECO:0007669"/>
    <property type="project" value="InterPro"/>
</dbReference>
<evidence type="ECO:0000313" key="9">
    <source>
        <dbReference type="Proteomes" id="UP000663832"/>
    </source>
</evidence>
<dbReference type="Gene3D" id="1.20.1070.10">
    <property type="entry name" value="Rhodopsin 7-helix transmembrane proteins"/>
    <property type="match status" value="1"/>
</dbReference>
<evidence type="ECO:0000256" key="5">
    <source>
        <dbReference type="SAM" id="Phobius"/>
    </source>
</evidence>
<dbReference type="InterPro" id="IPR017452">
    <property type="entry name" value="GPCR_Rhodpsn_7TM"/>
</dbReference>
<keyword evidence="3 5" id="KW-1133">Transmembrane helix</keyword>
<evidence type="ECO:0000313" key="8">
    <source>
        <dbReference type="EMBL" id="CAF0919565.1"/>
    </source>
</evidence>
<organism evidence="8 9">
    <name type="scientific">Adineta steineri</name>
    <dbReference type="NCBI Taxonomy" id="433720"/>
    <lineage>
        <taxon>Eukaryota</taxon>
        <taxon>Metazoa</taxon>
        <taxon>Spiralia</taxon>
        <taxon>Gnathifera</taxon>
        <taxon>Rotifera</taxon>
        <taxon>Eurotatoria</taxon>
        <taxon>Bdelloidea</taxon>
        <taxon>Adinetida</taxon>
        <taxon>Adinetidae</taxon>
        <taxon>Adineta</taxon>
    </lineage>
</organism>
<evidence type="ECO:0000256" key="1">
    <source>
        <dbReference type="ARBA" id="ARBA00004370"/>
    </source>
</evidence>
<evidence type="ECO:0000259" key="6">
    <source>
        <dbReference type="PROSITE" id="PS50262"/>
    </source>
</evidence>
<dbReference type="SUPFAM" id="SSF81321">
    <property type="entry name" value="Family A G protein-coupled receptor-like"/>
    <property type="match status" value="1"/>
</dbReference>
<feature type="transmembrane region" description="Helical" evidence="5">
    <location>
        <begin position="232"/>
        <end position="261"/>
    </location>
</feature>
<dbReference type="AlphaFoldDB" id="A0A814ATS6"/>
<feature type="transmembrane region" description="Helical" evidence="5">
    <location>
        <begin position="54"/>
        <end position="80"/>
    </location>
</feature>
<keyword evidence="9" id="KW-1185">Reference proteome</keyword>
<evidence type="ECO:0000256" key="4">
    <source>
        <dbReference type="ARBA" id="ARBA00023136"/>
    </source>
</evidence>
<feature type="transmembrane region" description="Helical" evidence="5">
    <location>
        <begin position="100"/>
        <end position="122"/>
    </location>
</feature>
<feature type="domain" description="G-protein coupled receptors family 1 profile" evidence="6">
    <location>
        <begin position="30"/>
        <end position="287"/>
    </location>
</feature>
<dbReference type="GO" id="GO:0016020">
    <property type="term" value="C:membrane"/>
    <property type="evidence" value="ECO:0007669"/>
    <property type="project" value="UniProtKB-SubCell"/>
</dbReference>
<name>A0A814ATS6_9BILA</name>
<dbReference type="Proteomes" id="UP000663877">
    <property type="component" value="Unassembled WGS sequence"/>
</dbReference>
<dbReference type="Pfam" id="PF00001">
    <property type="entry name" value="7tm_1"/>
    <property type="match status" value="1"/>
</dbReference>
<feature type="transmembrane region" description="Helical" evidence="5">
    <location>
        <begin position="12"/>
        <end position="42"/>
    </location>
</feature>
<reference evidence="8" key="1">
    <citation type="submission" date="2021-02" db="EMBL/GenBank/DDBJ databases">
        <authorList>
            <person name="Nowell W R."/>
        </authorList>
    </citation>
    <scope>NUCLEOTIDE SEQUENCE</scope>
</reference>
<accession>A0A814ATS6</accession>
<feature type="transmembrane region" description="Helical" evidence="5">
    <location>
        <begin position="184"/>
        <end position="211"/>
    </location>
</feature>
<evidence type="ECO:0000256" key="3">
    <source>
        <dbReference type="ARBA" id="ARBA00022989"/>
    </source>
</evidence>
<dbReference type="EMBL" id="CAJNOM010000049">
    <property type="protein sequence ID" value="CAF0919565.1"/>
    <property type="molecule type" value="Genomic_DNA"/>
</dbReference>
<feature type="transmembrane region" description="Helical" evidence="5">
    <location>
        <begin position="142"/>
        <end position="164"/>
    </location>
</feature>
<gene>
    <name evidence="7" type="ORF">BJG266_LOCUS5433</name>
    <name evidence="8" type="ORF">QVE165_LOCUS10463</name>
</gene>
<dbReference type="PROSITE" id="PS50262">
    <property type="entry name" value="G_PROTEIN_RECEP_F1_2"/>
    <property type="match status" value="1"/>
</dbReference>
<feature type="transmembrane region" description="Helical" evidence="5">
    <location>
        <begin position="267"/>
        <end position="288"/>
    </location>
</feature>
<comment type="subcellular location">
    <subcellularLocation>
        <location evidence="1">Membrane</location>
    </subcellularLocation>
</comment>
<protein>
    <recommendedName>
        <fullName evidence="6">G-protein coupled receptors family 1 profile domain-containing protein</fullName>
    </recommendedName>
</protein>
<keyword evidence="4 5" id="KW-0472">Membrane</keyword>
<proteinExistence type="predicted"/>
<dbReference type="OrthoDB" id="10019458at2759"/>
<dbReference type="Proteomes" id="UP000663832">
    <property type="component" value="Unassembled WGS sequence"/>
</dbReference>